<evidence type="ECO:0000256" key="3">
    <source>
        <dbReference type="ARBA" id="ARBA00023235"/>
    </source>
</evidence>
<evidence type="ECO:0000313" key="6">
    <source>
        <dbReference type="EMBL" id="MPM98589.1"/>
    </source>
</evidence>
<dbReference type="EC" id="5.4.99.25" evidence="1"/>
<dbReference type="GO" id="GO:0160148">
    <property type="term" value="F:tRNA pseudouridine(55) synthase activity"/>
    <property type="evidence" value="ECO:0007669"/>
    <property type="project" value="UniProtKB-EC"/>
</dbReference>
<dbReference type="SUPFAM" id="SSF55120">
    <property type="entry name" value="Pseudouridine synthase"/>
    <property type="match status" value="1"/>
</dbReference>
<protein>
    <recommendedName>
        <fullName evidence="1">tRNA pseudouridine(55) synthase</fullName>
        <ecNumber evidence="1">5.4.99.25</ecNumber>
    </recommendedName>
</protein>
<dbReference type="InterPro" id="IPR014780">
    <property type="entry name" value="tRNA_psdUridine_synth_TruB"/>
</dbReference>
<dbReference type="Pfam" id="PF16198">
    <property type="entry name" value="TruB_C_2"/>
    <property type="match status" value="1"/>
</dbReference>
<dbReference type="GO" id="GO:0003723">
    <property type="term" value="F:RNA binding"/>
    <property type="evidence" value="ECO:0007669"/>
    <property type="project" value="InterPro"/>
</dbReference>
<dbReference type="Gene3D" id="3.30.2350.10">
    <property type="entry name" value="Pseudouridine synthase"/>
    <property type="match status" value="1"/>
</dbReference>
<dbReference type="GO" id="GO:0006400">
    <property type="term" value="P:tRNA modification"/>
    <property type="evidence" value="ECO:0007669"/>
    <property type="project" value="TreeGrafter"/>
</dbReference>
<dbReference type="EMBL" id="VSSQ01044734">
    <property type="protein sequence ID" value="MPM98589.1"/>
    <property type="molecule type" value="Genomic_DNA"/>
</dbReference>
<dbReference type="CDD" id="cd02573">
    <property type="entry name" value="PseudoU_synth_EcTruB"/>
    <property type="match status" value="1"/>
</dbReference>
<feature type="domain" description="Pseudouridine synthase II N-terminal" evidence="4">
    <location>
        <begin position="23"/>
        <end position="171"/>
    </location>
</feature>
<dbReference type="HAMAP" id="MF_01080">
    <property type="entry name" value="TruB_bact"/>
    <property type="match status" value="1"/>
</dbReference>
<dbReference type="PANTHER" id="PTHR13767">
    <property type="entry name" value="TRNA-PSEUDOURIDINE SYNTHASE"/>
    <property type="match status" value="1"/>
</dbReference>
<name>A0A645EB98_9ZZZZ</name>
<proteinExistence type="inferred from homology"/>
<dbReference type="Pfam" id="PF01509">
    <property type="entry name" value="TruB_N"/>
    <property type="match status" value="1"/>
</dbReference>
<dbReference type="InterPro" id="IPR002501">
    <property type="entry name" value="PsdUridine_synth_N"/>
</dbReference>
<dbReference type="InterPro" id="IPR020103">
    <property type="entry name" value="PsdUridine_synth_cat_dom_sf"/>
</dbReference>
<evidence type="ECO:0000259" key="4">
    <source>
        <dbReference type="Pfam" id="PF01509"/>
    </source>
</evidence>
<gene>
    <name evidence="6" type="primary">truB_39</name>
    <name evidence="6" type="ORF">SDC9_145777</name>
</gene>
<evidence type="ECO:0000256" key="1">
    <source>
        <dbReference type="ARBA" id="ARBA00012787"/>
    </source>
</evidence>
<dbReference type="AlphaFoldDB" id="A0A645EB98"/>
<keyword evidence="3 6" id="KW-0413">Isomerase</keyword>
<dbReference type="PANTHER" id="PTHR13767:SF2">
    <property type="entry name" value="PSEUDOURIDYLATE SYNTHASE TRUB1"/>
    <property type="match status" value="1"/>
</dbReference>
<keyword evidence="2" id="KW-0819">tRNA processing</keyword>
<dbReference type="InterPro" id="IPR032819">
    <property type="entry name" value="TruB_C"/>
</dbReference>
<dbReference type="NCBIfam" id="TIGR00431">
    <property type="entry name" value="TruB"/>
    <property type="match status" value="1"/>
</dbReference>
<reference evidence="6" key="1">
    <citation type="submission" date="2019-08" db="EMBL/GenBank/DDBJ databases">
        <authorList>
            <person name="Kucharzyk K."/>
            <person name="Murdoch R.W."/>
            <person name="Higgins S."/>
            <person name="Loffler F."/>
        </authorList>
    </citation>
    <scope>NUCLEOTIDE SEQUENCE</scope>
</reference>
<dbReference type="GO" id="GO:1990481">
    <property type="term" value="P:mRNA pseudouridine synthesis"/>
    <property type="evidence" value="ECO:0007669"/>
    <property type="project" value="TreeGrafter"/>
</dbReference>
<evidence type="ECO:0000259" key="5">
    <source>
        <dbReference type="Pfam" id="PF16198"/>
    </source>
</evidence>
<feature type="domain" description="tRNA pseudouridylate synthase B C-terminal" evidence="5">
    <location>
        <begin position="172"/>
        <end position="212"/>
    </location>
</feature>
<organism evidence="6">
    <name type="scientific">bioreactor metagenome</name>
    <dbReference type="NCBI Taxonomy" id="1076179"/>
    <lineage>
        <taxon>unclassified sequences</taxon>
        <taxon>metagenomes</taxon>
        <taxon>ecological metagenomes</taxon>
    </lineage>
</organism>
<accession>A0A645EB98</accession>
<comment type="caution">
    <text evidence="6">The sequence shown here is derived from an EMBL/GenBank/DDBJ whole genome shotgun (WGS) entry which is preliminary data.</text>
</comment>
<evidence type="ECO:0000256" key="2">
    <source>
        <dbReference type="ARBA" id="ARBA00022694"/>
    </source>
</evidence>
<sequence length="285" mass="31497">MDGIILIDKDKDWTSQDVCSKVKHILNTRKVGHTGTLDPFATGLLILTVGSATKIGQFIESLNKSYIASMKLGVKTSTGDLTGEVIENKKVPTLTESVIKEVLSSLIGAQEQLPPMTSAIKVNGVPLYKMAHQGLEIARKTRKIEVYEIKLVSYENDIITFACDVSKGTYIRTLGETIAEKLGTVGHLLELRRTKVGRYFINNATKIDTLNETSIIDINKSLPFMPSYNLNSSEEKIVLNGGKLSLLTKDKVVAVYGITKKLLAVYQKEDDGFYHCLRGIQNEND</sequence>